<feature type="binding site" evidence="16">
    <location>
        <position position="90"/>
    </location>
    <ligand>
        <name>Ca(2+)</name>
        <dbReference type="ChEBI" id="CHEBI:29108"/>
        <label>1</label>
    </ligand>
</feature>
<accession>A0A2H5PC78</accession>
<feature type="binding site" evidence="16">
    <location>
        <position position="251"/>
    </location>
    <ligand>
        <name>Ca(2+)</name>
        <dbReference type="ChEBI" id="CHEBI:29108"/>
        <label>2</label>
    </ligand>
</feature>
<dbReference type="InterPro" id="IPR000823">
    <property type="entry name" value="Peroxidase_pln"/>
</dbReference>
<keyword evidence="10 16" id="KW-0408">Iron</keyword>
<evidence type="ECO:0000256" key="8">
    <source>
        <dbReference type="ARBA" id="ARBA00022837"/>
    </source>
</evidence>
<sequence length="683" mass="74153">MASLRFLLAAALVVAFVLEGSSPAQAQLSPSFYNSTCPNVANIIREVLQNAFLSDIRIGASLIRLHFHDCFVNGCDASILLDNTTTIVSEKFAAPNNNSARGFEVVDDMKAAVERACPGVVSCADILTIAAEQSVALSGGPSWTNLLGRRDSRTANRTLANENLPGPNNSLERLKDRFRNVGLNDNFDLVALSGAHTFGRAQCRTFSDRLFNFNSTGNPDPTLNTTLLQQLRQLCPQGGNGSVLTNLDVTTPDVFDNKYFFNLQIHKGLLQSDQELFSTPGADTAAIVNNFGRNQTAFFENFVTSMIRMGNLKPLTGNQGEIRLNCRRVNGNSNIATRSSSSEAALVVAFVLEGSPSQAQLSPSFYSSTCPNVLNIIEDVLKKAFSSDIRIGASLIRLHFHDCFVDGCDASILLDSTNTIDSEKFAAPNNNSARGFEVIDNMKAAVEKACRRVVSCADILTIAAERSVALSGGPSWAVPLGRRDSRTANRALANQNLPGPSNSLDELKSSFRNVGLNDKFDLVALSGAHTFGRAQCKFFSDRLYDFNKTGKPDPTVDRTLLKQLRELCPQGGNGAVLANFDVKTPDAFDNKYFSNLRLRKGLLQSDQELFSTPGADTAAIVEDFGRNQTAFFKNFVISMIRMGNLKPLTGNQGEIRLNCRRVNGNNNIATRSSSSEGDLVSSF</sequence>
<feature type="binding site" evidence="16">
    <location>
        <position position="76"/>
    </location>
    <ligand>
        <name>Ca(2+)</name>
        <dbReference type="ChEBI" id="CHEBI:29108"/>
        <label>1</label>
    </ligand>
</feature>
<feature type="binding site" evidence="16">
    <location>
        <position position="197"/>
    </location>
    <ligand>
        <name>Ca(2+)</name>
        <dbReference type="ChEBI" id="CHEBI:29108"/>
        <label>2</label>
    </ligand>
</feature>
<protein>
    <recommendedName>
        <fullName evidence="4">peroxidase</fullName>
        <ecNumber evidence="4">1.11.1.7</ecNumber>
    </recommendedName>
</protein>
<feature type="active site" description="Proton acceptor" evidence="14">
    <location>
        <position position="68"/>
    </location>
</feature>
<comment type="similarity">
    <text evidence="3">Belongs to the peroxidase family. Ascorbate peroxidase subfamily.</text>
</comment>
<feature type="binding site" evidence="16">
    <location>
        <position position="74"/>
    </location>
    <ligand>
        <name>Ca(2+)</name>
        <dbReference type="ChEBI" id="CHEBI:29108"/>
        <label>1</label>
    </ligand>
</feature>
<evidence type="ECO:0000256" key="7">
    <source>
        <dbReference type="ARBA" id="ARBA00022723"/>
    </source>
</evidence>
<feature type="binding site" evidence="16">
    <location>
        <position position="72"/>
    </location>
    <ligand>
        <name>Ca(2+)</name>
        <dbReference type="ChEBI" id="CHEBI:29108"/>
        <label>1</label>
    </ligand>
</feature>
<feature type="disulfide bond" evidence="18">
    <location>
        <begin position="123"/>
        <end position="326"/>
    </location>
</feature>
<dbReference type="Gene3D" id="1.10.420.10">
    <property type="entry name" value="Peroxidase, domain 2"/>
    <property type="match status" value="2"/>
</dbReference>
<evidence type="ECO:0000256" key="1">
    <source>
        <dbReference type="ARBA" id="ARBA00000189"/>
    </source>
</evidence>
<feature type="binding site" evidence="15">
    <location>
        <position position="165"/>
    </location>
    <ligand>
        <name>substrate</name>
    </ligand>
</feature>
<evidence type="ECO:0000256" key="19">
    <source>
        <dbReference type="SAM" id="SignalP"/>
    </source>
</evidence>
<feature type="disulfide bond" evidence="18">
    <location>
        <begin position="37"/>
        <end position="117"/>
    </location>
</feature>
<evidence type="ECO:0000256" key="10">
    <source>
        <dbReference type="ARBA" id="ARBA00023004"/>
    </source>
</evidence>
<keyword evidence="19" id="KW-0732">Signal</keyword>
<dbReference type="PRINTS" id="PR00461">
    <property type="entry name" value="PLPEROXIDASE"/>
</dbReference>
<comment type="cofactor">
    <cofactor evidence="16">
        <name>Ca(2+)</name>
        <dbReference type="ChEBI" id="CHEBI:29108"/>
    </cofactor>
    <text evidence="16">Binds 2 calcium ions per subunit.</text>
</comment>
<feature type="binding site" evidence="16">
    <location>
        <position position="248"/>
    </location>
    <ligand>
        <name>Ca(2+)</name>
        <dbReference type="ChEBI" id="CHEBI:29108"/>
        <label>2</label>
    </ligand>
</feature>
<feature type="chain" id="PRO_5014184412" description="peroxidase" evidence="19">
    <location>
        <begin position="27"/>
        <end position="683"/>
    </location>
</feature>
<feature type="domain" description="Plant heme peroxidase family profile" evidence="20">
    <location>
        <begin position="27"/>
        <end position="330"/>
    </location>
</feature>
<evidence type="ECO:0000256" key="18">
    <source>
        <dbReference type="PIRSR" id="PIRSR600823-5"/>
    </source>
</evidence>
<evidence type="ECO:0000313" key="21">
    <source>
        <dbReference type="EMBL" id="GAY49976.1"/>
    </source>
</evidence>
<dbReference type="AlphaFoldDB" id="A0A2H5PC78"/>
<feature type="disulfide bond" evidence="18">
    <location>
        <begin position="70"/>
        <end position="75"/>
    </location>
</feature>
<dbReference type="FunFam" id="1.10.420.10:FF:000001">
    <property type="entry name" value="Peroxidase"/>
    <property type="match status" value="2"/>
</dbReference>
<evidence type="ECO:0000256" key="9">
    <source>
        <dbReference type="ARBA" id="ARBA00023002"/>
    </source>
</evidence>
<evidence type="ECO:0000256" key="3">
    <source>
        <dbReference type="ARBA" id="ARBA00006873"/>
    </source>
</evidence>
<reference evidence="21 22" key="1">
    <citation type="journal article" date="2017" name="Front. Genet.">
        <title>Draft sequencing of the heterozygous diploid genome of Satsuma (Citrus unshiu Marc.) using a hybrid assembly approach.</title>
        <authorList>
            <person name="Shimizu T."/>
            <person name="Tanizawa Y."/>
            <person name="Mochizuki T."/>
            <person name="Nagasaki H."/>
            <person name="Yoshioka T."/>
            <person name="Toyoda A."/>
            <person name="Fujiyama A."/>
            <person name="Kaminuma E."/>
            <person name="Nakamura Y."/>
        </authorList>
    </citation>
    <scope>NUCLEOTIDE SEQUENCE [LARGE SCALE GENOMIC DNA]</scope>
    <source>
        <strain evidence="22">cv. Miyagawa wase</strain>
    </source>
</reference>
<dbReference type="InterPro" id="IPR002016">
    <property type="entry name" value="Haem_peroxidase"/>
</dbReference>
<dbReference type="STRING" id="55188.A0A2H5PC78"/>
<dbReference type="Proteomes" id="UP000236630">
    <property type="component" value="Unassembled WGS sequence"/>
</dbReference>
<gene>
    <name evidence="21" type="ORF">CUMW_123210</name>
</gene>
<feature type="signal peptide" evidence="19">
    <location>
        <begin position="1"/>
        <end position="26"/>
    </location>
</feature>
<name>A0A2H5PC78_CITUN</name>
<evidence type="ECO:0000259" key="20">
    <source>
        <dbReference type="PROSITE" id="PS50873"/>
    </source>
</evidence>
<dbReference type="PRINTS" id="PR00458">
    <property type="entry name" value="PEROXIDASE"/>
</dbReference>
<dbReference type="InterPro" id="IPR019793">
    <property type="entry name" value="Peroxidases_heam-ligand_BS"/>
</dbReference>
<keyword evidence="8 16" id="KW-0106">Calcium</keyword>
<dbReference type="InterPro" id="IPR010255">
    <property type="entry name" value="Haem_peroxidase_sf"/>
</dbReference>
<dbReference type="Pfam" id="PF00141">
    <property type="entry name" value="peroxidase"/>
    <property type="match status" value="2"/>
</dbReference>
<evidence type="ECO:0000256" key="4">
    <source>
        <dbReference type="ARBA" id="ARBA00012313"/>
    </source>
</evidence>
<dbReference type="PROSITE" id="PS00436">
    <property type="entry name" value="PEROXIDASE_2"/>
    <property type="match status" value="2"/>
</dbReference>
<comment type="cofactor">
    <cofactor evidence="16">
        <name>heme b</name>
        <dbReference type="ChEBI" id="CHEBI:60344"/>
    </cofactor>
    <text evidence="16">Binds 1 heme b (iron(II)-protoporphyrin IX) group per subunit.</text>
</comment>
<evidence type="ECO:0000256" key="12">
    <source>
        <dbReference type="ARBA" id="ARBA00023180"/>
    </source>
</evidence>
<dbReference type="GO" id="GO:0006979">
    <property type="term" value="P:response to oxidative stress"/>
    <property type="evidence" value="ECO:0007669"/>
    <property type="project" value="InterPro"/>
</dbReference>
<evidence type="ECO:0000256" key="17">
    <source>
        <dbReference type="PIRSR" id="PIRSR600823-4"/>
    </source>
</evidence>
<dbReference type="GO" id="GO:0140825">
    <property type="term" value="F:lactoperoxidase activity"/>
    <property type="evidence" value="ECO:0007669"/>
    <property type="project" value="UniProtKB-EC"/>
</dbReference>
<evidence type="ECO:0000256" key="11">
    <source>
        <dbReference type="ARBA" id="ARBA00023157"/>
    </source>
</evidence>
<evidence type="ECO:0000256" key="14">
    <source>
        <dbReference type="PIRSR" id="PIRSR600823-1"/>
    </source>
</evidence>
<dbReference type="PANTHER" id="PTHR31388:SF270">
    <property type="entry name" value="PEROXIDASE 22-RELATED"/>
    <property type="match status" value="1"/>
</dbReference>
<dbReference type="GO" id="GO:0046872">
    <property type="term" value="F:metal ion binding"/>
    <property type="evidence" value="ECO:0007669"/>
    <property type="project" value="UniProtKB-KW"/>
</dbReference>
<feature type="binding site" evidence="16">
    <location>
        <position position="78"/>
    </location>
    <ligand>
        <name>Ca(2+)</name>
        <dbReference type="ChEBI" id="CHEBI:29108"/>
        <label>1</label>
    </ligand>
</feature>
<evidence type="ECO:0000256" key="16">
    <source>
        <dbReference type="PIRSR" id="PIRSR600823-3"/>
    </source>
</evidence>
<evidence type="ECO:0000256" key="5">
    <source>
        <dbReference type="ARBA" id="ARBA00022559"/>
    </source>
</evidence>
<evidence type="ECO:0000256" key="2">
    <source>
        <dbReference type="ARBA" id="ARBA00002322"/>
    </source>
</evidence>
<dbReference type="FunFam" id="1.10.520.10:FF:000001">
    <property type="entry name" value="Peroxidase"/>
    <property type="match status" value="2"/>
</dbReference>
<feature type="binding site" evidence="16">
    <location>
        <position position="69"/>
    </location>
    <ligand>
        <name>Ca(2+)</name>
        <dbReference type="ChEBI" id="CHEBI:29108"/>
        <label>1</label>
    </ligand>
</feature>
<keyword evidence="12" id="KW-0325">Glycoprotein</keyword>
<dbReference type="CDD" id="cd00693">
    <property type="entry name" value="secretory_peroxidase"/>
    <property type="match status" value="2"/>
</dbReference>
<dbReference type="GO" id="GO:0042744">
    <property type="term" value="P:hydrogen peroxide catabolic process"/>
    <property type="evidence" value="ECO:0007669"/>
    <property type="project" value="UniProtKB-KW"/>
</dbReference>
<keyword evidence="5" id="KW-0575">Peroxidase</keyword>
<keyword evidence="9" id="KW-0560">Oxidoreductase</keyword>
<dbReference type="GO" id="GO:0020037">
    <property type="term" value="F:heme binding"/>
    <property type="evidence" value="ECO:0007669"/>
    <property type="project" value="InterPro"/>
</dbReference>
<keyword evidence="11 18" id="KW-1015">Disulfide bond</keyword>
<keyword evidence="22" id="KW-1185">Reference proteome</keyword>
<dbReference type="EMBL" id="BDQV01000057">
    <property type="protein sequence ID" value="GAY49976.1"/>
    <property type="molecule type" value="Genomic_DNA"/>
</dbReference>
<organism evidence="21 22">
    <name type="scientific">Citrus unshiu</name>
    <name type="common">Satsuma mandarin</name>
    <name type="synonym">Citrus nobilis var. unshiu</name>
    <dbReference type="NCBI Taxonomy" id="55188"/>
    <lineage>
        <taxon>Eukaryota</taxon>
        <taxon>Viridiplantae</taxon>
        <taxon>Streptophyta</taxon>
        <taxon>Embryophyta</taxon>
        <taxon>Tracheophyta</taxon>
        <taxon>Spermatophyta</taxon>
        <taxon>Magnoliopsida</taxon>
        <taxon>eudicotyledons</taxon>
        <taxon>Gunneridae</taxon>
        <taxon>Pentapetalae</taxon>
        <taxon>rosids</taxon>
        <taxon>malvids</taxon>
        <taxon>Sapindales</taxon>
        <taxon>Rutaceae</taxon>
        <taxon>Aurantioideae</taxon>
        <taxon>Citrus</taxon>
    </lineage>
</organism>
<feature type="domain" description="Plant heme peroxidase family profile" evidence="20">
    <location>
        <begin position="360"/>
        <end position="663"/>
    </location>
</feature>
<dbReference type="InterPro" id="IPR019794">
    <property type="entry name" value="Peroxidases_AS"/>
</dbReference>
<dbReference type="PANTHER" id="PTHR31388">
    <property type="entry name" value="PEROXIDASE 72-RELATED"/>
    <property type="match status" value="1"/>
</dbReference>
<evidence type="ECO:0000256" key="13">
    <source>
        <dbReference type="ARBA" id="ARBA00023324"/>
    </source>
</evidence>
<feature type="binding site" description="axial binding residue" evidence="16">
    <location>
        <position position="196"/>
    </location>
    <ligand>
        <name>heme b</name>
        <dbReference type="ChEBI" id="CHEBI:60344"/>
    </ligand>
    <ligandPart>
        <name>Fe</name>
        <dbReference type="ChEBI" id="CHEBI:18248"/>
    </ligandPart>
</feature>
<dbReference type="SUPFAM" id="SSF48113">
    <property type="entry name" value="Heme-dependent peroxidases"/>
    <property type="match status" value="2"/>
</dbReference>
<feature type="binding site" evidence="16">
    <location>
        <position position="256"/>
    </location>
    <ligand>
        <name>Ca(2+)</name>
        <dbReference type="ChEBI" id="CHEBI:29108"/>
        <label>2</label>
    </ligand>
</feature>
<keyword evidence="6" id="KW-0349">Heme</keyword>
<dbReference type="PROSITE" id="PS00435">
    <property type="entry name" value="PEROXIDASE_1"/>
    <property type="match status" value="2"/>
</dbReference>
<keyword evidence="7 16" id="KW-0479">Metal-binding</keyword>
<comment type="catalytic activity">
    <reaction evidence="1">
        <text>2 a phenolic donor + H2O2 = 2 a phenolic radical donor + 2 H2O</text>
        <dbReference type="Rhea" id="RHEA:56136"/>
        <dbReference type="ChEBI" id="CHEBI:15377"/>
        <dbReference type="ChEBI" id="CHEBI:16240"/>
        <dbReference type="ChEBI" id="CHEBI:139520"/>
        <dbReference type="ChEBI" id="CHEBI:139521"/>
        <dbReference type="EC" id="1.11.1.7"/>
    </reaction>
</comment>
<evidence type="ECO:0000313" key="22">
    <source>
        <dbReference type="Proteomes" id="UP000236630"/>
    </source>
</evidence>
<dbReference type="Gene3D" id="1.10.520.10">
    <property type="match status" value="2"/>
</dbReference>
<evidence type="ECO:0000256" key="15">
    <source>
        <dbReference type="PIRSR" id="PIRSR600823-2"/>
    </source>
</evidence>
<dbReference type="InterPro" id="IPR033905">
    <property type="entry name" value="Secretory_peroxidase"/>
</dbReference>
<feature type="disulfide bond" evidence="18">
    <location>
        <begin position="203"/>
        <end position="235"/>
    </location>
</feature>
<evidence type="ECO:0000256" key="6">
    <source>
        <dbReference type="ARBA" id="ARBA00022617"/>
    </source>
</evidence>
<comment type="caution">
    <text evidence="21">The sequence shown here is derived from an EMBL/GenBank/DDBJ whole genome shotgun (WGS) entry which is preliminary data.</text>
</comment>
<keyword evidence="13" id="KW-0376">Hydrogen peroxide</keyword>
<proteinExistence type="inferred from homology"/>
<dbReference type="EC" id="1.11.1.7" evidence="4"/>
<feature type="site" description="Transition state stabilizer" evidence="17">
    <location>
        <position position="64"/>
    </location>
</feature>
<comment type="function">
    <text evidence="2">Removal of H(2)O(2), oxidation of toxic reductants, biosynthesis and degradation of lignin, suberization, auxin catabolism, response to environmental stresses such as wounding, pathogen attack and oxidative stress. These functions might be dependent on each isozyme/isoform in each plant tissue.</text>
</comment>
<dbReference type="PROSITE" id="PS50873">
    <property type="entry name" value="PEROXIDASE_4"/>
    <property type="match status" value="2"/>
</dbReference>